<feature type="DNA-binding region" description="H-T-H motif" evidence="4">
    <location>
        <begin position="36"/>
        <end position="55"/>
    </location>
</feature>
<gene>
    <name evidence="7" type="ORF">ACFSJ0_06375</name>
</gene>
<comment type="caution">
    <text evidence="7">The sequence shown here is derived from an EMBL/GenBank/DDBJ whole genome shotgun (WGS) entry which is preliminary data.</text>
</comment>
<dbReference type="InterPro" id="IPR001647">
    <property type="entry name" value="HTH_TetR"/>
</dbReference>
<keyword evidence="1" id="KW-0805">Transcription regulation</keyword>
<name>A0ABW4G1N7_9ACTN</name>
<sequence>MTMTRKIGRARDASIDARILAVARRHLSAYGYERMSLAAVAEEAGTSRPALYRRWPGKAELAAAAVATLEEPGQDAPTGDPFADLVAELADFQNAVSRPGRMSLVGTMLQDTTTPDVLARYRARVIAPRRRRLHAILDTARRRGLIDADADLEVAVTLCTGNWYARALAHDQPPEHWPQRTAALVWRAVGGQHPADADGGVAPEARKAQKLI</sequence>
<dbReference type="RefSeq" id="WP_219530322.1">
    <property type="nucleotide sequence ID" value="NZ_JAHKRM010000008.1"/>
</dbReference>
<dbReference type="PROSITE" id="PS50977">
    <property type="entry name" value="HTH_TETR_2"/>
    <property type="match status" value="1"/>
</dbReference>
<keyword evidence="3" id="KW-0804">Transcription</keyword>
<accession>A0ABW4G1N7</accession>
<dbReference type="PANTHER" id="PTHR30055">
    <property type="entry name" value="HTH-TYPE TRANSCRIPTIONAL REGULATOR RUTR"/>
    <property type="match status" value="1"/>
</dbReference>
<evidence type="ECO:0000256" key="5">
    <source>
        <dbReference type="SAM" id="MobiDB-lite"/>
    </source>
</evidence>
<proteinExistence type="predicted"/>
<evidence type="ECO:0000256" key="4">
    <source>
        <dbReference type="PROSITE-ProRule" id="PRU00335"/>
    </source>
</evidence>
<keyword evidence="2 4" id="KW-0238">DNA-binding</keyword>
<feature type="domain" description="HTH tetR-type" evidence="6">
    <location>
        <begin position="13"/>
        <end position="73"/>
    </location>
</feature>
<evidence type="ECO:0000256" key="2">
    <source>
        <dbReference type="ARBA" id="ARBA00023125"/>
    </source>
</evidence>
<evidence type="ECO:0000256" key="1">
    <source>
        <dbReference type="ARBA" id="ARBA00023015"/>
    </source>
</evidence>
<dbReference type="PANTHER" id="PTHR30055:SF230">
    <property type="entry name" value="TRANSCRIPTIONAL REGULATORY PROTEIN (PROBABLY TETR-FAMILY)-RELATED"/>
    <property type="match status" value="1"/>
</dbReference>
<dbReference type="Pfam" id="PF16859">
    <property type="entry name" value="TetR_C_11"/>
    <property type="match status" value="1"/>
</dbReference>
<evidence type="ECO:0000256" key="3">
    <source>
        <dbReference type="ARBA" id="ARBA00023163"/>
    </source>
</evidence>
<dbReference type="Proteomes" id="UP001597097">
    <property type="component" value="Unassembled WGS sequence"/>
</dbReference>
<feature type="region of interest" description="Disordered" evidence="5">
    <location>
        <begin position="193"/>
        <end position="212"/>
    </location>
</feature>
<dbReference type="EMBL" id="JBHUCM010000005">
    <property type="protein sequence ID" value="MFD1536650.1"/>
    <property type="molecule type" value="Genomic_DNA"/>
</dbReference>
<keyword evidence="8" id="KW-1185">Reference proteome</keyword>
<evidence type="ECO:0000313" key="8">
    <source>
        <dbReference type="Proteomes" id="UP001597097"/>
    </source>
</evidence>
<protein>
    <submittedName>
        <fullName evidence="7">TetR/AcrR family transcriptional regulator</fullName>
    </submittedName>
</protein>
<reference evidence="8" key="1">
    <citation type="journal article" date="2019" name="Int. J. Syst. Evol. Microbiol.">
        <title>The Global Catalogue of Microorganisms (GCM) 10K type strain sequencing project: providing services to taxonomists for standard genome sequencing and annotation.</title>
        <authorList>
            <consortium name="The Broad Institute Genomics Platform"/>
            <consortium name="The Broad Institute Genome Sequencing Center for Infectious Disease"/>
            <person name="Wu L."/>
            <person name="Ma J."/>
        </authorList>
    </citation>
    <scope>NUCLEOTIDE SEQUENCE [LARGE SCALE GENOMIC DNA]</scope>
    <source>
        <strain evidence="8">CGMCC 1.15399</strain>
    </source>
</reference>
<dbReference type="InterPro" id="IPR050109">
    <property type="entry name" value="HTH-type_TetR-like_transc_reg"/>
</dbReference>
<evidence type="ECO:0000259" key="6">
    <source>
        <dbReference type="PROSITE" id="PS50977"/>
    </source>
</evidence>
<dbReference type="InterPro" id="IPR011075">
    <property type="entry name" value="TetR_C"/>
</dbReference>
<organism evidence="7 8">
    <name type="scientific">Nonomuraea guangzhouensis</name>
    <dbReference type="NCBI Taxonomy" id="1291555"/>
    <lineage>
        <taxon>Bacteria</taxon>
        <taxon>Bacillati</taxon>
        <taxon>Actinomycetota</taxon>
        <taxon>Actinomycetes</taxon>
        <taxon>Streptosporangiales</taxon>
        <taxon>Streptosporangiaceae</taxon>
        <taxon>Nonomuraea</taxon>
    </lineage>
</organism>
<dbReference type="Pfam" id="PF00440">
    <property type="entry name" value="TetR_N"/>
    <property type="match status" value="1"/>
</dbReference>
<evidence type="ECO:0000313" key="7">
    <source>
        <dbReference type="EMBL" id="MFD1536650.1"/>
    </source>
</evidence>